<dbReference type="PROSITE" id="PS51030">
    <property type="entry name" value="NUCLEAR_REC_DBD_2"/>
    <property type="match status" value="1"/>
</dbReference>
<dbReference type="InterPro" id="IPR013088">
    <property type="entry name" value="Znf_NHR/GATA"/>
</dbReference>
<dbReference type="WBParaSite" id="Csp11.Scaffold630.g18782.t1">
    <property type="protein sequence ID" value="Csp11.Scaffold630.g18782.t1"/>
    <property type="gene ID" value="Csp11.Scaffold630.g18782"/>
</dbReference>
<feature type="domain" description="Nuclear receptor" evidence="11">
    <location>
        <begin position="308"/>
        <end position="359"/>
    </location>
</feature>
<dbReference type="Proteomes" id="UP000095282">
    <property type="component" value="Unplaced"/>
</dbReference>
<dbReference type="Gene3D" id="3.30.50.10">
    <property type="entry name" value="Erythroid Transcription Factor GATA-1, subunit A"/>
    <property type="match status" value="1"/>
</dbReference>
<keyword evidence="4" id="KW-0862">Zinc</keyword>
<evidence type="ECO:0000313" key="12">
    <source>
        <dbReference type="Proteomes" id="UP000095282"/>
    </source>
</evidence>
<organism evidence="12 13">
    <name type="scientific">Caenorhabditis tropicalis</name>
    <dbReference type="NCBI Taxonomy" id="1561998"/>
    <lineage>
        <taxon>Eukaryota</taxon>
        <taxon>Metazoa</taxon>
        <taxon>Ecdysozoa</taxon>
        <taxon>Nematoda</taxon>
        <taxon>Chromadorea</taxon>
        <taxon>Rhabditida</taxon>
        <taxon>Rhabditina</taxon>
        <taxon>Rhabditomorpha</taxon>
        <taxon>Rhabditoidea</taxon>
        <taxon>Rhabditidae</taxon>
        <taxon>Peloderinae</taxon>
        <taxon>Caenorhabditis</taxon>
    </lineage>
</organism>
<dbReference type="Pfam" id="PF00105">
    <property type="entry name" value="zf-C4"/>
    <property type="match status" value="1"/>
</dbReference>
<dbReference type="GO" id="GO:0043565">
    <property type="term" value="F:sequence-specific DNA binding"/>
    <property type="evidence" value="ECO:0007669"/>
    <property type="project" value="InterPro"/>
</dbReference>
<evidence type="ECO:0000256" key="7">
    <source>
        <dbReference type="ARBA" id="ARBA00023163"/>
    </source>
</evidence>
<dbReference type="SMART" id="SM00399">
    <property type="entry name" value="ZnF_C4"/>
    <property type="match status" value="1"/>
</dbReference>
<proteinExistence type="inferred from homology"/>
<reference evidence="13" key="1">
    <citation type="submission" date="2016-11" db="UniProtKB">
        <authorList>
            <consortium name="WormBaseParasite"/>
        </authorList>
    </citation>
    <scope>IDENTIFICATION</scope>
</reference>
<keyword evidence="9" id="KW-0539">Nucleus</keyword>
<feature type="compositionally biased region" description="Polar residues" evidence="10">
    <location>
        <begin position="180"/>
        <end position="191"/>
    </location>
</feature>
<keyword evidence="12" id="KW-1185">Reference proteome</keyword>
<evidence type="ECO:0000256" key="3">
    <source>
        <dbReference type="ARBA" id="ARBA00022771"/>
    </source>
</evidence>
<keyword evidence="3" id="KW-0863">Zinc-finger</keyword>
<evidence type="ECO:0000256" key="2">
    <source>
        <dbReference type="ARBA" id="ARBA00022723"/>
    </source>
</evidence>
<evidence type="ECO:0000256" key="1">
    <source>
        <dbReference type="ARBA" id="ARBA00005993"/>
    </source>
</evidence>
<evidence type="ECO:0000256" key="5">
    <source>
        <dbReference type="ARBA" id="ARBA00023015"/>
    </source>
</evidence>
<keyword evidence="5" id="KW-0805">Transcription regulation</keyword>
<protein>
    <submittedName>
        <fullName evidence="13">Nuclear receptor domain-containing protein</fullName>
    </submittedName>
</protein>
<keyword evidence="2" id="KW-0479">Metal-binding</keyword>
<accession>A0A1I7US31</accession>
<keyword evidence="8" id="KW-0675">Receptor</keyword>
<dbReference type="SUPFAM" id="SSF57716">
    <property type="entry name" value="Glucocorticoid receptor-like (DNA-binding domain)"/>
    <property type="match status" value="1"/>
</dbReference>
<evidence type="ECO:0000259" key="11">
    <source>
        <dbReference type="PROSITE" id="PS51030"/>
    </source>
</evidence>
<comment type="similarity">
    <text evidence="1">Belongs to the nuclear hormone receptor family.</text>
</comment>
<evidence type="ECO:0000313" key="13">
    <source>
        <dbReference type="WBParaSite" id="Csp11.Scaffold630.g18782.t1"/>
    </source>
</evidence>
<dbReference type="InterPro" id="IPR050274">
    <property type="entry name" value="Nuclear_hormone_rcpt_NR2"/>
</dbReference>
<dbReference type="GO" id="GO:0003700">
    <property type="term" value="F:DNA-binding transcription factor activity"/>
    <property type="evidence" value="ECO:0007669"/>
    <property type="project" value="InterPro"/>
</dbReference>
<keyword evidence="6" id="KW-0238">DNA-binding</keyword>
<evidence type="ECO:0000256" key="9">
    <source>
        <dbReference type="ARBA" id="ARBA00023242"/>
    </source>
</evidence>
<name>A0A1I7US31_9PELO</name>
<dbReference type="eggNOG" id="ENOG502S815">
    <property type="taxonomic scope" value="Eukaryota"/>
</dbReference>
<evidence type="ECO:0000256" key="6">
    <source>
        <dbReference type="ARBA" id="ARBA00023125"/>
    </source>
</evidence>
<dbReference type="InterPro" id="IPR001628">
    <property type="entry name" value="Znf_hrmn_rcpt"/>
</dbReference>
<keyword evidence="7" id="KW-0804">Transcription</keyword>
<evidence type="ECO:0000256" key="4">
    <source>
        <dbReference type="ARBA" id="ARBA00022833"/>
    </source>
</evidence>
<feature type="region of interest" description="Disordered" evidence="10">
    <location>
        <begin position="68"/>
        <end position="87"/>
    </location>
</feature>
<dbReference type="GO" id="GO:0008270">
    <property type="term" value="F:zinc ion binding"/>
    <property type="evidence" value="ECO:0007669"/>
    <property type="project" value="UniProtKB-KW"/>
</dbReference>
<feature type="region of interest" description="Disordered" evidence="10">
    <location>
        <begin position="174"/>
        <end position="211"/>
    </location>
</feature>
<dbReference type="STRING" id="1561998.A0A1I7US31"/>
<dbReference type="PANTHER" id="PTHR24083">
    <property type="entry name" value="NUCLEAR HORMONE RECEPTOR"/>
    <property type="match status" value="1"/>
</dbReference>
<dbReference type="AlphaFoldDB" id="A0A1I7US31"/>
<evidence type="ECO:0000256" key="10">
    <source>
        <dbReference type="SAM" id="MobiDB-lite"/>
    </source>
</evidence>
<sequence length="407" mass="47072">MEATGMLFYPHGLMFGAYCIQCCMGIPHFFCFPTIPADLVVTKAQLKAMSDKLEEHNNNNGQQQWAPFQPSFNGRPSEPPHPFNYEQQHRERPPVEFNNDINNSQQTNQQQPAPFMQHWFPRIGLQFSDFSDYQRFNGFQRNAFFPNPFAPQFANPAYSFPINPAMHNPMASMDHFNLPHGQQQFSQNLDTSETKKETSQQPIPEDDKPPVLSVEYCLKPDSEMKYNSNREFSVPSKEEVVEESKRNKKEFSFPPPLSAEKPFEQARIRDDTLTFNPPFYRSPEMPANPTFKQEMTTVIKDQFLEIHRRTISDDKRYVCKRNQRCNNASRDGTGYRKICRSCRMKRCLEIGMLPENVQHKRNRRDSGSPHTKTPFDTFFNGFYPGFPPAVPNVVPASLQAEICPSSS</sequence>
<evidence type="ECO:0000256" key="8">
    <source>
        <dbReference type="ARBA" id="ARBA00023170"/>
    </source>
</evidence>